<dbReference type="AlphaFoldDB" id="A0A485LDK7"/>
<name>A0A485LDK7_9STRA</name>
<evidence type="ECO:0000313" key="10">
    <source>
        <dbReference type="EMBL" id="VFT95872.1"/>
    </source>
</evidence>
<evidence type="ECO:0000256" key="5">
    <source>
        <dbReference type="ARBA" id="ARBA00022801"/>
    </source>
</evidence>
<keyword evidence="4" id="KW-0732">Signal</keyword>
<evidence type="ECO:0000256" key="4">
    <source>
        <dbReference type="ARBA" id="ARBA00022729"/>
    </source>
</evidence>
<dbReference type="Pfam" id="PF01915">
    <property type="entry name" value="Glyco_hydro_3_C"/>
    <property type="match status" value="1"/>
</dbReference>
<dbReference type="PANTHER" id="PTHR30620">
    <property type="entry name" value="PERIPLASMIC BETA-GLUCOSIDASE-RELATED"/>
    <property type="match status" value="1"/>
</dbReference>
<dbReference type="EMBL" id="VJMH01006456">
    <property type="protein sequence ID" value="KAF0689388.1"/>
    <property type="molecule type" value="Genomic_DNA"/>
</dbReference>
<keyword evidence="5" id="KW-0378">Hydrolase</keyword>
<dbReference type="Proteomes" id="UP000332933">
    <property type="component" value="Unassembled WGS sequence"/>
</dbReference>
<comment type="similarity">
    <text evidence="2">Belongs to the glycosyl hydrolase 3 family.</text>
</comment>
<dbReference type="EMBL" id="CAADRA010006477">
    <property type="protein sequence ID" value="VFT95872.1"/>
    <property type="molecule type" value="Genomic_DNA"/>
</dbReference>
<dbReference type="Pfam" id="PF00933">
    <property type="entry name" value="Glyco_hydro_3"/>
    <property type="match status" value="1"/>
</dbReference>
<keyword evidence="6" id="KW-0326">Glycosidase</keyword>
<evidence type="ECO:0000256" key="1">
    <source>
        <dbReference type="ARBA" id="ARBA00000448"/>
    </source>
</evidence>
<dbReference type="SUPFAM" id="SSF51445">
    <property type="entry name" value="(Trans)glycosidases"/>
    <property type="match status" value="1"/>
</dbReference>
<dbReference type="SUPFAM" id="SSF52279">
    <property type="entry name" value="Beta-D-glucan exohydrolase, C-terminal domain"/>
    <property type="match status" value="1"/>
</dbReference>
<feature type="domain" description="Glycoside hydrolase family 3 N-terminal" evidence="7">
    <location>
        <begin position="6"/>
        <end position="97"/>
    </location>
</feature>
<reference evidence="10 11" key="1">
    <citation type="submission" date="2019-03" db="EMBL/GenBank/DDBJ databases">
        <authorList>
            <person name="Gaulin E."/>
            <person name="Dumas B."/>
        </authorList>
    </citation>
    <scope>NUCLEOTIDE SEQUENCE [LARGE SCALE GENOMIC DNA]</scope>
    <source>
        <strain evidence="10">CBS 568.67</strain>
    </source>
</reference>
<evidence type="ECO:0000256" key="6">
    <source>
        <dbReference type="ARBA" id="ARBA00023295"/>
    </source>
</evidence>
<accession>A0A485LDK7</accession>
<dbReference type="InterPro" id="IPR017853">
    <property type="entry name" value="GH"/>
</dbReference>
<evidence type="ECO:0000259" key="8">
    <source>
        <dbReference type="Pfam" id="PF01915"/>
    </source>
</evidence>
<evidence type="ECO:0000313" key="11">
    <source>
        <dbReference type="Proteomes" id="UP000332933"/>
    </source>
</evidence>
<dbReference type="InterPro" id="IPR036962">
    <property type="entry name" value="Glyco_hydro_3_N_sf"/>
</dbReference>
<organism evidence="10 11">
    <name type="scientific">Aphanomyces stellatus</name>
    <dbReference type="NCBI Taxonomy" id="120398"/>
    <lineage>
        <taxon>Eukaryota</taxon>
        <taxon>Sar</taxon>
        <taxon>Stramenopiles</taxon>
        <taxon>Oomycota</taxon>
        <taxon>Saprolegniomycetes</taxon>
        <taxon>Saprolegniales</taxon>
        <taxon>Verrucalvaceae</taxon>
        <taxon>Aphanomyces</taxon>
    </lineage>
</organism>
<feature type="domain" description="Glycoside hydrolase family 3 C-terminal" evidence="8">
    <location>
        <begin position="135"/>
        <end position="368"/>
    </location>
</feature>
<dbReference type="Gene3D" id="3.20.20.300">
    <property type="entry name" value="Glycoside hydrolase, family 3, N-terminal domain"/>
    <property type="match status" value="1"/>
</dbReference>
<dbReference type="InterPro" id="IPR036881">
    <property type="entry name" value="Glyco_hydro_3_C_sf"/>
</dbReference>
<dbReference type="InterPro" id="IPR001764">
    <property type="entry name" value="Glyco_hydro_3_N"/>
</dbReference>
<dbReference type="InterPro" id="IPR002772">
    <property type="entry name" value="Glyco_hydro_3_C"/>
</dbReference>
<dbReference type="OrthoDB" id="78744at2759"/>
<dbReference type="Gene3D" id="3.40.50.1700">
    <property type="entry name" value="Glycoside hydrolase family 3 C-terminal domain"/>
    <property type="match status" value="1"/>
</dbReference>
<dbReference type="GO" id="GO:0008422">
    <property type="term" value="F:beta-glucosidase activity"/>
    <property type="evidence" value="ECO:0007669"/>
    <property type="project" value="UniProtKB-EC"/>
</dbReference>
<dbReference type="InterPro" id="IPR051915">
    <property type="entry name" value="Cellulose_Degrad_GH3"/>
</dbReference>
<dbReference type="GO" id="GO:0009251">
    <property type="term" value="P:glucan catabolic process"/>
    <property type="evidence" value="ECO:0007669"/>
    <property type="project" value="TreeGrafter"/>
</dbReference>
<comment type="catalytic activity">
    <reaction evidence="1">
        <text>Hydrolysis of terminal, non-reducing beta-D-glucosyl residues with release of beta-D-glucose.</text>
        <dbReference type="EC" id="3.2.1.21"/>
    </reaction>
</comment>
<dbReference type="PANTHER" id="PTHR30620:SF16">
    <property type="entry name" value="LYSOSOMAL BETA GLUCOSIDASE"/>
    <property type="match status" value="1"/>
</dbReference>
<protein>
    <recommendedName>
        <fullName evidence="3">beta-glucosidase</fullName>
        <ecNumber evidence="3">3.2.1.21</ecNumber>
    </recommendedName>
</protein>
<dbReference type="EC" id="3.2.1.21" evidence="3"/>
<keyword evidence="11" id="KW-1185">Reference proteome</keyword>
<proteinExistence type="inferred from homology"/>
<evidence type="ECO:0000256" key="3">
    <source>
        <dbReference type="ARBA" id="ARBA00012744"/>
    </source>
</evidence>
<evidence type="ECO:0000259" key="7">
    <source>
        <dbReference type="Pfam" id="PF00933"/>
    </source>
</evidence>
<gene>
    <name evidence="10" type="primary">Aste57867_19150</name>
    <name evidence="9" type="ORF">As57867_019086</name>
    <name evidence="10" type="ORF">ASTE57867_19150</name>
</gene>
<reference evidence="9" key="2">
    <citation type="submission" date="2019-06" db="EMBL/GenBank/DDBJ databases">
        <title>Genomics analysis of Aphanomyces spp. identifies a new class of oomycete effector associated with host adaptation.</title>
        <authorList>
            <person name="Gaulin E."/>
        </authorList>
    </citation>
    <scope>NUCLEOTIDE SEQUENCE</scope>
    <source>
        <strain evidence="9">CBS 578.67</strain>
    </source>
</reference>
<sequence>MAGNHMTSVDLLRHDLGFDGVLVGVLVSDLEEIYVMWYQHHYAKDRFEAVQIAMTNTSLDMSMVPNDTSFIGYMQTLVANGQVSLDRLKASATRIVKMKLQLHLYDEHVPGADLVDQVGDWASRAAAWDMAKESLVLVKSDNKNLPLEASQGSFFFTGSSVDDIGLLCGGWTFTWQGQAGNTIFPNHWRTIQGAMMDAVNDPARTSFYQGVDVDGAWQVIEQAKAMAKDADFTVVAIGERTYPEFMGNTDPAELPTGMTNYVKELASTGTKTILILVEGRPRLLDGIANLASAVLFAGLPCEMGGEAILEMLFGKTNPSDKMALTYPKTADQVNMATPYYGRRGDQCVVKGVLSSCPVEWHFGHGLSYTSFDYTNMQLSSMAPTDQEAVLLFISVPNAPETKLLKKYTKVDLDVDQSAHVSFTLTLDDIGVHVNEIGHGLRKEATSGTYYVGLKYDTICGKYNLGPLCQSFTWSK</sequence>
<evidence type="ECO:0000313" key="9">
    <source>
        <dbReference type="EMBL" id="KAF0689388.1"/>
    </source>
</evidence>
<evidence type="ECO:0000256" key="2">
    <source>
        <dbReference type="ARBA" id="ARBA00005336"/>
    </source>
</evidence>